<organism evidence="2 3">
    <name type="scientific">Legionella pneumophila (strain Lens)</name>
    <dbReference type="NCBI Taxonomy" id="297245"/>
    <lineage>
        <taxon>Bacteria</taxon>
        <taxon>Pseudomonadati</taxon>
        <taxon>Pseudomonadota</taxon>
        <taxon>Gammaproteobacteria</taxon>
        <taxon>Legionellales</taxon>
        <taxon>Legionellaceae</taxon>
        <taxon>Legionella</taxon>
    </lineage>
</organism>
<proteinExistence type="predicted"/>
<accession>Q5WVI7</accession>
<reference evidence="2 3" key="1">
    <citation type="journal article" date="2004" name="Nat. Genet.">
        <title>Evidence in the Legionella pneumophila genome for exploitation of host cell functions and high genome plasticity.</title>
        <authorList>
            <person name="Cazalet C."/>
            <person name="Rusniok C."/>
            <person name="Bruggemann H."/>
            <person name="Zidane N."/>
            <person name="Magnier A."/>
            <person name="Ma L."/>
            <person name="Tichit M."/>
            <person name="Jarraud S."/>
            <person name="Bouchier C."/>
            <person name="Vandenesch F."/>
            <person name="Kunst F."/>
            <person name="Etienne J."/>
            <person name="Glaser P."/>
            <person name="Buchrieser C."/>
        </authorList>
    </citation>
    <scope>NUCLEOTIDE SEQUENCE [LARGE SCALE GENOMIC DNA]</scope>
    <source>
        <strain evidence="2 3">Lens</strain>
    </source>
</reference>
<feature type="region of interest" description="Disordered" evidence="1">
    <location>
        <begin position="14"/>
        <end position="46"/>
    </location>
</feature>
<gene>
    <name evidence="2" type="ordered locus">lpl1828</name>
</gene>
<dbReference type="KEGG" id="lpf:lpl1828"/>
<evidence type="ECO:0000256" key="1">
    <source>
        <dbReference type="SAM" id="MobiDB-lite"/>
    </source>
</evidence>
<evidence type="ECO:0000313" key="3">
    <source>
        <dbReference type="Proteomes" id="UP000002517"/>
    </source>
</evidence>
<dbReference type="LegioList" id="lpl1828"/>
<dbReference type="AlphaFoldDB" id="Q5WVI7"/>
<evidence type="ECO:0000313" key="2">
    <source>
        <dbReference type="EMBL" id="CAH16067.1"/>
    </source>
</evidence>
<dbReference type="AntiFam" id="ANF00011">
    <property type="entry name" value="tRNA translation"/>
</dbReference>
<dbReference type="EMBL" id="CR628337">
    <property type="protein sequence ID" value="CAH16067.1"/>
    <property type="molecule type" value="Genomic_DNA"/>
</dbReference>
<sequence length="66" mass="7566">MLYPDELRALKWSGRRDLNPRHPAPKAGALPDCATPRYPSQGQSADNTRCYHEGQYPLAYNFYLLI</sequence>
<dbReference type="Proteomes" id="UP000002517">
    <property type="component" value="Chromosome"/>
</dbReference>
<protein>
    <submittedName>
        <fullName evidence="2">Uncharacterized protein</fullName>
    </submittedName>
</protein>
<name>Q5WVI7_LEGPL</name>
<dbReference type="HOGENOM" id="CLU_183701_0_0_6"/>